<dbReference type="InterPro" id="IPR001680">
    <property type="entry name" value="WD40_rpt"/>
</dbReference>
<dbReference type="Pfam" id="PF00400">
    <property type="entry name" value="WD40"/>
    <property type="match status" value="1"/>
</dbReference>
<comment type="similarity">
    <text evidence="1">Belongs to the ubiquitin-activating E1 family.</text>
</comment>
<proteinExistence type="inferred from homology"/>
<protein>
    <recommendedName>
        <fullName evidence="7">THIF-type NAD/FAD binding fold domain-containing protein</fullName>
    </recommendedName>
</protein>
<evidence type="ECO:0000256" key="5">
    <source>
        <dbReference type="PROSITE-ProRule" id="PRU00221"/>
    </source>
</evidence>
<keyword evidence="9" id="KW-1185">Reference proteome</keyword>
<feature type="compositionally biased region" description="Polar residues" evidence="6">
    <location>
        <begin position="428"/>
        <end position="441"/>
    </location>
</feature>
<evidence type="ECO:0000256" key="6">
    <source>
        <dbReference type="SAM" id="MobiDB-lite"/>
    </source>
</evidence>
<dbReference type="InterPro" id="IPR035985">
    <property type="entry name" value="Ubiquitin-activating_enz"/>
</dbReference>
<feature type="region of interest" description="Disordered" evidence="6">
    <location>
        <begin position="416"/>
        <end position="441"/>
    </location>
</feature>
<dbReference type="Proteomes" id="UP001303046">
    <property type="component" value="Unassembled WGS sequence"/>
</dbReference>
<dbReference type="InterPro" id="IPR000594">
    <property type="entry name" value="ThiF_NAD_FAD-bd"/>
</dbReference>
<organism evidence="8 9">
    <name type="scientific">Necator americanus</name>
    <name type="common">Human hookworm</name>
    <dbReference type="NCBI Taxonomy" id="51031"/>
    <lineage>
        <taxon>Eukaryota</taxon>
        <taxon>Metazoa</taxon>
        <taxon>Ecdysozoa</taxon>
        <taxon>Nematoda</taxon>
        <taxon>Chromadorea</taxon>
        <taxon>Rhabditida</taxon>
        <taxon>Rhabditina</taxon>
        <taxon>Rhabditomorpha</taxon>
        <taxon>Strongyloidea</taxon>
        <taxon>Ancylostomatidae</taxon>
        <taxon>Bunostominae</taxon>
        <taxon>Necator</taxon>
    </lineage>
</organism>
<evidence type="ECO:0000256" key="3">
    <source>
        <dbReference type="ARBA" id="ARBA00022737"/>
    </source>
</evidence>
<reference evidence="8 9" key="1">
    <citation type="submission" date="2023-08" db="EMBL/GenBank/DDBJ databases">
        <title>A Necator americanus chromosomal reference genome.</title>
        <authorList>
            <person name="Ilik V."/>
            <person name="Petrzelkova K.J."/>
            <person name="Pardy F."/>
            <person name="Fuh T."/>
            <person name="Niatou-Singa F.S."/>
            <person name="Gouil Q."/>
            <person name="Baker L."/>
            <person name="Ritchie M.E."/>
            <person name="Jex A.R."/>
            <person name="Gazzola D."/>
            <person name="Li H."/>
            <person name="Toshio Fujiwara R."/>
            <person name="Zhan B."/>
            <person name="Aroian R.V."/>
            <person name="Pafco B."/>
            <person name="Schwarz E.M."/>
        </authorList>
    </citation>
    <scope>NUCLEOTIDE SEQUENCE [LARGE SCALE GENOMIC DNA]</scope>
    <source>
        <strain evidence="8 9">Aroian</strain>
        <tissue evidence="8">Whole animal</tissue>
    </source>
</reference>
<keyword evidence="2 5" id="KW-0853">WD repeat</keyword>
<feature type="domain" description="THIF-type NAD/FAD binding fold" evidence="7">
    <location>
        <begin position="711"/>
        <end position="1037"/>
    </location>
</feature>
<feature type="repeat" description="WD" evidence="5">
    <location>
        <begin position="344"/>
        <end position="377"/>
    </location>
</feature>
<evidence type="ECO:0000256" key="1">
    <source>
        <dbReference type="ARBA" id="ARBA00005673"/>
    </source>
</evidence>
<evidence type="ECO:0000256" key="2">
    <source>
        <dbReference type="ARBA" id="ARBA00022574"/>
    </source>
</evidence>
<feature type="compositionally biased region" description="Basic residues" evidence="6">
    <location>
        <begin position="550"/>
        <end position="560"/>
    </location>
</feature>
<dbReference type="PANTHER" id="PTHR14107">
    <property type="entry name" value="WD REPEAT PROTEIN"/>
    <property type="match status" value="1"/>
</dbReference>
<sequence>MQYVLECRASNRDAADAGKQKSLIMMMHNHLLGPSSSLASTSGLQSTAGLSEGAFLNHALNQPKEELKTHFTTREGTYKLMTMAEYSRPNRVPMNQMQPGTANVAGAPVRVSFLSLNTGNKTPSPREGQEFLDSDENYREEMATADRICFNVGRELYVYLYKGIHTAADLSKPIDKRVYKGTYPTCHHFNQETATTTSCSLIIGFSAGQVQLIDPFHKEYQASRLYNEERFIDKTGVTCLRWVPGQRQHFLVSYSSGYMYLYNEELQCPLAPPVYQTFKQGDKYAVYTCKAKTTRNPVYRWQVGEGGINQFAFSGQDAKMLATVGHDGYLRIFNYHQMELLSYMKSYFGGLLTLAWSPDAKLIVTGGEDDLLTVYNILEKRVVCRGQGHKSWISQVQFDPFMCTVDGEHEINGLGTLDIGSDDEKSSRTGGVLQNGQESNAPTPIIRANMRRAPLQTSSFSRCSFASFGTINGAGHANGGVCYRIGSVGHDTQLCLWDITEDMLKPANVQRHRNSTIIAPMLGLEVQTSSNRLDPLREASPAQSVDSGKPKKKRGFHRRGFTLGRLGGSNSDRRRLESPTSAASAALDEARLLGTRVCPRMEDVPVIEPLICKKISHERLTVLEFRKDCLVTACQEGFICTWARPGKAPTTLVKRDANSPNTVSSPTGIRDGVPLKLMAPMSLGVNSEMPSACPATSDFNGELSTAEAEVYDRQIRLWGMEAQNKLRAANVLICGLSGLGAETSKNLLLCGIRSLTLTDEKAVTKEDLDANFLLDNDSVGQNRARASSSKAQALNPLVKLEVCETAVANMSIDFVSKFTLVVLCDQKYSDVVLWNERCRQLKIGFIACSVFGWMGFSFFDFNDHFFLCPADKEPDTMCDGDCDGSSSVPKAIDLDAENVFEKKKFQYPSIEEAFNVDWSKKQLIRKSRRLIPCSYFPLKAMLRAQKEEKLGTDENANMKVLAEIWAEEVLNATHEIEKQTVQAEDFDYFFGPQLSPVCAIVGGLAGQEAIKALSENERPLRNIFIYSALDTTGTMCQFPPP</sequence>
<dbReference type="Gene3D" id="3.40.50.720">
    <property type="entry name" value="NAD(P)-binding Rossmann-like Domain"/>
    <property type="match status" value="1"/>
</dbReference>
<evidence type="ECO:0000259" key="7">
    <source>
        <dbReference type="Pfam" id="PF00899"/>
    </source>
</evidence>
<evidence type="ECO:0000313" key="8">
    <source>
        <dbReference type="EMBL" id="KAK6753636.1"/>
    </source>
</evidence>
<dbReference type="PROSITE" id="PS50082">
    <property type="entry name" value="WD_REPEATS_2"/>
    <property type="match status" value="1"/>
</dbReference>
<accession>A0ABR1DT69</accession>
<dbReference type="PRINTS" id="PR01849">
    <property type="entry name" value="UBIQUITINACT"/>
</dbReference>
<dbReference type="InterPro" id="IPR051362">
    <property type="entry name" value="WD_repeat_creC_regulators"/>
</dbReference>
<dbReference type="InterPro" id="IPR000011">
    <property type="entry name" value="UBQ/SUMO-activ_enz_E1-like"/>
</dbReference>
<dbReference type="Pfam" id="PF00899">
    <property type="entry name" value="ThiF"/>
    <property type="match status" value="1"/>
</dbReference>
<dbReference type="SUPFAM" id="SSF69572">
    <property type="entry name" value="Activating enzymes of the ubiquitin-like proteins"/>
    <property type="match status" value="1"/>
</dbReference>
<dbReference type="PANTHER" id="PTHR14107:SF16">
    <property type="entry name" value="AT02583P"/>
    <property type="match status" value="1"/>
</dbReference>
<dbReference type="InterPro" id="IPR015943">
    <property type="entry name" value="WD40/YVTN_repeat-like_dom_sf"/>
</dbReference>
<comment type="caution">
    <text evidence="8">The sequence shown here is derived from an EMBL/GenBank/DDBJ whole genome shotgun (WGS) entry which is preliminary data.</text>
</comment>
<evidence type="ECO:0000256" key="4">
    <source>
        <dbReference type="ARBA" id="ARBA00043952"/>
    </source>
</evidence>
<dbReference type="EMBL" id="JAVFWL010000005">
    <property type="protein sequence ID" value="KAK6753636.1"/>
    <property type="molecule type" value="Genomic_DNA"/>
</dbReference>
<dbReference type="InterPro" id="IPR036322">
    <property type="entry name" value="WD40_repeat_dom_sf"/>
</dbReference>
<name>A0ABR1DT69_NECAM</name>
<evidence type="ECO:0000313" key="9">
    <source>
        <dbReference type="Proteomes" id="UP001303046"/>
    </source>
</evidence>
<gene>
    <name evidence="8" type="primary">Necator_chrV.g17720</name>
    <name evidence="8" type="ORF">RB195_012930</name>
</gene>
<dbReference type="SUPFAM" id="SSF50978">
    <property type="entry name" value="WD40 repeat-like"/>
    <property type="match status" value="1"/>
</dbReference>
<dbReference type="Gene3D" id="2.130.10.10">
    <property type="entry name" value="YVTN repeat-like/Quinoprotein amine dehydrogenase"/>
    <property type="match status" value="1"/>
</dbReference>
<feature type="region of interest" description="Disordered" evidence="6">
    <location>
        <begin position="530"/>
        <end position="582"/>
    </location>
</feature>
<comment type="pathway">
    <text evidence="4">Protein modification.</text>
</comment>
<dbReference type="SMART" id="SM00320">
    <property type="entry name" value="WD40"/>
    <property type="match status" value="5"/>
</dbReference>
<keyword evidence="3" id="KW-0677">Repeat</keyword>